<keyword evidence="3" id="KW-1185">Reference proteome</keyword>
<dbReference type="EMBL" id="JACMSC010000016">
    <property type="protein sequence ID" value="KAG6482916.1"/>
    <property type="molecule type" value="Genomic_DNA"/>
</dbReference>
<dbReference type="InterPro" id="IPR001810">
    <property type="entry name" value="F-box_dom"/>
</dbReference>
<sequence>MANDDVSVEILTRLPLKSLFRFKCVSKAWHGLISNDDYLRRRLPLLTSAVFYHCSAANREPRFACTSNDAGELRECGLEFFPLHGKSDIVDCCGGLLLAYSASSASFYVLSPITKRWAGLPPARRTTLLSVLAFDSYHSKGYKVVSFAGWLPQGSQIEVFSSSTGGWAERRVHWGIDSDSLTASLRYFAGTLYVLAYPHHIVAIDLDDDALPCRLIDLPVGVKPGACVDRSGGRLHYACEEEGRIKVWALEGGGGGGGGGWALRYSVDADAILRRVPGNLQQKQLHLLAVHPEREGVVYLRTPGRIVAYDLGKEELGEICEFRKEEEKEEKEKEKTYLVQIWVFPFSRYMSDCLAN</sequence>
<dbReference type="AlphaFoldDB" id="A0A8J5FDA7"/>
<organism evidence="2 3">
    <name type="scientific">Zingiber officinale</name>
    <name type="common">Ginger</name>
    <name type="synonym">Amomum zingiber</name>
    <dbReference type="NCBI Taxonomy" id="94328"/>
    <lineage>
        <taxon>Eukaryota</taxon>
        <taxon>Viridiplantae</taxon>
        <taxon>Streptophyta</taxon>
        <taxon>Embryophyta</taxon>
        <taxon>Tracheophyta</taxon>
        <taxon>Spermatophyta</taxon>
        <taxon>Magnoliopsida</taxon>
        <taxon>Liliopsida</taxon>
        <taxon>Zingiberales</taxon>
        <taxon>Zingiberaceae</taxon>
        <taxon>Zingiber</taxon>
    </lineage>
</organism>
<protein>
    <recommendedName>
        <fullName evidence="1">F-box domain-containing protein</fullName>
    </recommendedName>
</protein>
<dbReference type="PANTHER" id="PTHR35546">
    <property type="entry name" value="F-BOX PROTEIN INTERACTION DOMAIN PROTEIN-RELATED"/>
    <property type="match status" value="1"/>
</dbReference>
<feature type="domain" description="F-box" evidence="1">
    <location>
        <begin position="2"/>
        <end position="42"/>
    </location>
</feature>
<gene>
    <name evidence="2" type="ORF">ZIOFF_059555</name>
</gene>
<evidence type="ECO:0000313" key="3">
    <source>
        <dbReference type="Proteomes" id="UP000734854"/>
    </source>
</evidence>
<evidence type="ECO:0000259" key="1">
    <source>
        <dbReference type="SMART" id="SM00256"/>
    </source>
</evidence>
<dbReference type="Pfam" id="PF00646">
    <property type="entry name" value="F-box"/>
    <property type="match status" value="1"/>
</dbReference>
<proteinExistence type="predicted"/>
<dbReference type="Proteomes" id="UP000734854">
    <property type="component" value="Unassembled WGS sequence"/>
</dbReference>
<comment type="caution">
    <text evidence="2">The sequence shown here is derived from an EMBL/GenBank/DDBJ whole genome shotgun (WGS) entry which is preliminary data.</text>
</comment>
<dbReference type="SMART" id="SM00256">
    <property type="entry name" value="FBOX"/>
    <property type="match status" value="1"/>
</dbReference>
<reference evidence="2 3" key="1">
    <citation type="submission" date="2020-08" db="EMBL/GenBank/DDBJ databases">
        <title>Plant Genome Project.</title>
        <authorList>
            <person name="Zhang R.-G."/>
        </authorList>
    </citation>
    <scope>NUCLEOTIDE SEQUENCE [LARGE SCALE GENOMIC DNA]</scope>
    <source>
        <tissue evidence="2">Rhizome</tissue>
    </source>
</reference>
<accession>A0A8J5FDA7</accession>
<dbReference type="InterPro" id="IPR056592">
    <property type="entry name" value="Beta-prop_At3g26010-like"/>
</dbReference>
<dbReference type="Pfam" id="PF24750">
    <property type="entry name" value="b-prop_At3g26010-like"/>
    <property type="match status" value="1"/>
</dbReference>
<dbReference type="PANTHER" id="PTHR35546:SF130">
    <property type="entry name" value="EXPRESSED PROTEIN"/>
    <property type="match status" value="1"/>
</dbReference>
<evidence type="ECO:0000313" key="2">
    <source>
        <dbReference type="EMBL" id="KAG6482916.1"/>
    </source>
</evidence>
<name>A0A8J5FDA7_ZINOF</name>
<dbReference type="OrthoDB" id="626202at2759"/>
<dbReference type="CDD" id="cd22157">
    <property type="entry name" value="F-box_AtFBW1-like"/>
    <property type="match status" value="1"/>
</dbReference>
<dbReference type="InterPro" id="IPR055290">
    <property type="entry name" value="At3g26010-like"/>
</dbReference>